<evidence type="ECO:0000256" key="2">
    <source>
        <dbReference type="ARBA" id="ARBA00009450"/>
    </source>
</evidence>
<dbReference type="Gene3D" id="3.10.560.10">
    <property type="entry name" value="Outer membrane lipoprotein wza domain like"/>
    <property type="match status" value="1"/>
</dbReference>
<keyword evidence="10" id="KW-0626">Porin</keyword>
<comment type="similarity">
    <text evidence="2">Belongs to the BexD/CtrA/VexA family.</text>
</comment>
<proteinExistence type="inferred from homology"/>
<dbReference type="GO" id="GO:0046930">
    <property type="term" value="C:pore complex"/>
    <property type="evidence" value="ECO:0007669"/>
    <property type="project" value="UniProtKB-KW"/>
</dbReference>
<evidence type="ECO:0000256" key="7">
    <source>
        <dbReference type="ARBA" id="ARBA00022729"/>
    </source>
</evidence>
<name>A0A1M6WDE6_SELRU</name>
<keyword evidence="11" id="KW-0472">Membrane</keyword>
<gene>
    <name evidence="18" type="ORF">SAMN05216582_12411</name>
</gene>
<dbReference type="InterPro" id="IPR054765">
    <property type="entry name" value="SLBB_dom"/>
</dbReference>
<dbReference type="OrthoDB" id="8291at2"/>
<evidence type="ECO:0000256" key="14">
    <source>
        <dbReference type="ARBA" id="ARBA00023288"/>
    </source>
</evidence>
<accession>A0A1M6WDE6</accession>
<keyword evidence="4" id="KW-1134">Transmembrane beta strand</keyword>
<keyword evidence="7 15" id="KW-0732">Signal</keyword>
<evidence type="ECO:0000256" key="3">
    <source>
        <dbReference type="ARBA" id="ARBA00022448"/>
    </source>
</evidence>
<keyword evidence="12" id="KW-0564">Palmitate</keyword>
<keyword evidence="3" id="KW-0813">Transport</keyword>
<dbReference type="Proteomes" id="UP000184263">
    <property type="component" value="Unassembled WGS sequence"/>
</dbReference>
<dbReference type="Pfam" id="PF22461">
    <property type="entry name" value="SLBB_2"/>
    <property type="match status" value="1"/>
</dbReference>
<evidence type="ECO:0000256" key="15">
    <source>
        <dbReference type="SAM" id="SignalP"/>
    </source>
</evidence>
<feature type="signal peptide" evidence="15">
    <location>
        <begin position="1"/>
        <end position="23"/>
    </location>
</feature>
<feature type="domain" description="Polysaccharide export protein N-terminal" evidence="16">
    <location>
        <begin position="66"/>
        <end position="150"/>
    </location>
</feature>
<keyword evidence="5" id="KW-0762">Sugar transport</keyword>
<dbReference type="PANTHER" id="PTHR33619:SF3">
    <property type="entry name" value="POLYSACCHARIDE EXPORT PROTEIN GFCE-RELATED"/>
    <property type="match status" value="1"/>
</dbReference>
<evidence type="ECO:0000256" key="9">
    <source>
        <dbReference type="ARBA" id="ARBA00023065"/>
    </source>
</evidence>
<evidence type="ECO:0000256" key="11">
    <source>
        <dbReference type="ARBA" id="ARBA00023136"/>
    </source>
</evidence>
<evidence type="ECO:0000259" key="17">
    <source>
        <dbReference type="Pfam" id="PF22461"/>
    </source>
</evidence>
<evidence type="ECO:0000256" key="1">
    <source>
        <dbReference type="ARBA" id="ARBA00004571"/>
    </source>
</evidence>
<keyword evidence="8" id="KW-0625">Polysaccharide transport</keyword>
<dbReference type="GO" id="GO:0006811">
    <property type="term" value="P:monoatomic ion transport"/>
    <property type="evidence" value="ECO:0007669"/>
    <property type="project" value="UniProtKB-KW"/>
</dbReference>
<dbReference type="GO" id="GO:0015159">
    <property type="term" value="F:polysaccharide transmembrane transporter activity"/>
    <property type="evidence" value="ECO:0007669"/>
    <property type="project" value="InterPro"/>
</dbReference>
<sequence>MKKNLLCGLLAALALLTNVPADAAATNAGANAVEVQSNETAQPVANGYVEANEIFTTAGLTRGQLTGDYRLAKYDVIQLSILGFPQGLDYSTGSTDSSGNTITIGPDGKATLPYVGGIKLVGLTLDEASEAIKEKLSQYIKIPSMVVSVKNYGPRRVYVMGEVEKPGIQDMNIDNLNAYAAITSAGGFTKRGRSTRVQVIRVVDGTMYYRQLNMKNFIRRHDLTQNVNLLDGDIIYVPKSNGIRWQEDILPYFQAYTYYKAITD</sequence>
<organism evidence="18 19">
    <name type="scientific">Selenomonas ruminantium</name>
    <dbReference type="NCBI Taxonomy" id="971"/>
    <lineage>
        <taxon>Bacteria</taxon>
        <taxon>Bacillati</taxon>
        <taxon>Bacillota</taxon>
        <taxon>Negativicutes</taxon>
        <taxon>Selenomonadales</taxon>
        <taxon>Selenomonadaceae</taxon>
        <taxon>Selenomonas</taxon>
    </lineage>
</organism>
<evidence type="ECO:0000313" key="19">
    <source>
        <dbReference type="Proteomes" id="UP000184263"/>
    </source>
</evidence>
<evidence type="ECO:0000256" key="10">
    <source>
        <dbReference type="ARBA" id="ARBA00023114"/>
    </source>
</evidence>
<protein>
    <submittedName>
        <fullName evidence="18">Polysaccharide export outer membrane protein</fullName>
    </submittedName>
</protein>
<evidence type="ECO:0000256" key="12">
    <source>
        <dbReference type="ARBA" id="ARBA00023139"/>
    </source>
</evidence>
<dbReference type="Pfam" id="PF02563">
    <property type="entry name" value="Poly_export"/>
    <property type="match status" value="1"/>
</dbReference>
<dbReference type="Gene3D" id="3.30.1950.10">
    <property type="entry name" value="wza like domain"/>
    <property type="match status" value="1"/>
</dbReference>
<dbReference type="EMBL" id="FRBC01000024">
    <property type="protein sequence ID" value="SHK91717.1"/>
    <property type="molecule type" value="Genomic_DNA"/>
</dbReference>
<dbReference type="GO" id="GO:0009279">
    <property type="term" value="C:cell outer membrane"/>
    <property type="evidence" value="ECO:0007669"/>
    <property type="project" value="UniProtKB-SubCell"/>
</dbReference>
<evidence type="ECO:0000256" key="6">
    <source>
        <dbReference type="ARBA" id="ARBA00022692"/>
    </source>
</evidence>
<reference evidence="18 19" key="1">
    <citation type="submission" date="2016-11" db="EMBL/GenBank/DDBJ databases">
        <authorList>
            <person name="Jaros S."/>
            <person name="Januszkiewicz K."/>
            <person name="Wedrychowicz H."/>
        </authorList>
    </citation>
    <scope>NUCLEOTIDE SEQUENCE [LARGE SCALE GENOMIC DNA]</scope>
    <source>
        <strain evidence="18 19">HD4</strain>
    </source>
</reference>
<comment type="subcellular location">
    <subcellularLocation>
        <location evidence="1">Cell outer membrane</location>
        <topology evidence="1">Multi-pass membrane protein</topology>
    </subcellularLocation>
</comment>
<feature type="chain" id="PRO_5012229492" evidence="15">
    <location>
        <begin position="24"/>
        <end position="264"/>
    </location>
</feature>
<dbReference type="RefSeq" id="WP_073091510.1">
    <property type="nucleotide sequence ID" value="NZ_FRBC01000024.1"/>
</dbReference>
<dbReference type="InterPro" id="IPR049712">
    <property type="entry name" value="Poly_export"/>
</dbReference>
<keyword evidence="13" id="KW-0998">Cell outer membrane</keyword>
<evidence type="ECO:0000256" key="8">
    <source>
        <dbReference type="ARBA" id="ARBA00023047"/>
    </source>
</evidence>
<keyword evidence="9" id="KW-0406">Ion transport</keyword>
<feature type="domain" description="SLBB" evidence="17">
    <location>
        <begin position="156"/>
        <end position="237"/>
    </location>
</feature>
<evidence type="ECO:0000256" key="5">
    <source>
        <dbReference type="ARBA" id="ARBA00022597"/>
    </source>
</evidence>
<dbReference type="AlphaFoldDB" id="A0A1M6WDE6"/>
<evidence type="ECO:0000313" key="18">
    <source>
        <dbReference type="EMBL" id="SHK91717.1"/>
    </source>
</evidence>
<evidence type="ECO:0000256" key="13">
    <source>
        <dbReference type="ARBA" id="ARBA00023237"/>
    </source>
</evidence>
<evidence type="ECO:0000256" key="4">
    <source>
        <dbReference type="ARBA" id="ARBA00022452"/>
    </source>
</evidence>
<evidence type="ECO:0000259" key="16">
    <source>
        <dbReference type="Pfam" id="PF02563"/>
    </source>
</evidence>
<keyword evidence="14" id="KW-0449">Lipoprotein</keyword>
<dbReference type="GO" id="GO:0015288">
    <property type="term" value="F:porin activity"/>
    <property type="evidence" value="ECO:0007669"/>
    <property type="project" value="UniProtKB-KW"/>
</dbReference>
<keyword evidence="6" id="KW-0812">Transmembrane</keyword>
<dbReference type="InterPro" id="IPR003715">
    <property type="entry name" value="Poly_export_N"/>
</dbReference>
<dbReference type="PANTHER" id="PTHR33619">
    <property type="entry name" value="POLYSACCHARIDE EXPORT PROTEIN GFCE-RELATED"/>
    <property type="match status" value="1"/>
</dbReference>